<dbReference type="PANTHER" id="PTHR47481">
    <property type="match status" value="1"/>
</dbReference>
<sequence>MTTSSSSQNITFYNISSFISIKLTKDNCILWKSLFIPVLSSFDLLGFVDGSNPCPNKYVETTIANTTTRVINDKFQEWKRGDQQVLIWLNATIFKSLLLYVVGINSFFEPCASGNIVPDSDIISYTMKGLPNDYTLLSFQVYSGGWPGTLYAEMRYMHDKIRCMHEMTAVLWWGSGVGAKDYESIGVKMRVCNPVCGCASSSCASDATMWLNRRPLLRVRVIGVIGVEEISNYTSLFARLSVLWSESNRSGDLYNSSCDGAKYAYIPVRKKDPESSQCSSKLVRQRRHGAEMVDDGLYLMYVGWGNILDLAQGVLLNCIEVHSSVG</sequence>
<accession>A0A835LHE3</accession>
<name>A0A835LHE3_9MAGN</name>
<proteinExistence type="predicted"/>
<dbReference type="Proteomes" id="UP000631114">
    <property type="component" value="Unassembled WGS sequence"/>
</dbReference>
<organism evidence="1 2">
    <name type="scientific">Coptis chinensis</name>
    <dbReference type="NCBI Taxonomy" id="261450"/>
    <lineage>
        <taxon>Eukaryota</taxon>
        <taxon>Viridiplantae</taxon>
        <taxon>Streptophyta</taxon>
        <taxon>Embryophyta</taxon>
        <taxon>Tracheophyta</taxon>
        <taxon>Spermatophyta</taxon>
        <taxon>Magnoliopsida</taxon>
        <taxon>Ranunculales</taxon>
        <taxon>Ranunculaceae</taxon>
        <taxon>Coptidoideae</taxon>
        <taxon>Coptis</taxon>
    </lineage>
</organism>
<dbReference type="OrthoDB" id="1845088at2759"/>
<gene>
    <name evidence="1" type="ORF">IFM89_002622</name>
</gene>
<protein>
    <submittedName>
        <fullName evidence="1">Uncharacterized protein</fullName>
    </submittedName>
</protein>
<reference evidence="1 2" key="1">
    <citation type="submission" date="2020-10" db="EMBL/GenBank/DDBJ databases">
        <title>The Coptis chinensis genome and diversification of protoberbering-type alkaloids.</title>
        <authorList>
            <person name="Wang B."/>
            <person name="Shu S."/>
            <person name="Song C."/>
            <person name="Liu Y."/>
        </authorList>
    </citation>
    <scope>NUCLEOTIDE SEQUENCE [LARGE SCALE GENOMIC DNA]</scope>
    <source>
        <strain evidence="1">HL-2020</strain>
        <tissue evidence="1">Leaf</tissue>
    </source>
</reference>
<comment type="caution">
    <text evidence="1">The sequence shown here is derived from an EMBL/GenBank/DDBJ whole genome shotgun (WGS) entry which is preliminary data.</text>
</comment>
<keyword evidence="2" id="KW-1185">Reference proteome</keyword>
<dbReference type="EMBL" id="JADFTS010000009">
    <property type="protein sequence ID" value="KAF9587441.1"/>
    <property type="molecule type" value="Genomic_DNA"/>
</dbReference>
<evidence type="ECO:0000313" key="2">
    <source>
        <dbReference type="Proteomes" id="UP000631114"/>
    </source>
</evidence>
<dbReference type="PANTHER" id="PTHR47481:SF31">
    <property type="entry name" value="OS01G0873500 PROTEIN"/>
    <property type="match status" value="1"/>
</dbReference>
<evidence type="ECO:0000313" key="1">
    <source>
        <dbReference type="EMBL" id="KAF9587441.1"/>
    </source>
</evidence>
<dbReference type="AlphaFoldDB" id="A0A835LHE3"/>